<name>A0A286GTX7_9PROT</name>
<dbReference type="InterPro" id="IPR008265">
    <property type="entry name" value="Lipase_GDSL_AS"/>
</dbReference>
<evidence type="ECO:0000313" key="3">
    <source>
        <dbReference type="EMBL" id="SOD99007.1"/>
    </source>
</evidence>
<feature type="signal peptide" evidence="1">
    <location>
        <begin position="1"/>
        <end position="21"/>
    </location>
</feature>
<dbReference type="PROSITE" id="PS01098">
    <property type="entry name" value="LIPASE_GDSL_SER"/>
    <property type="match status" value="1"/>
</dbReference>
<accession>A0A286GTX7</accession>
<dbReference type="OrthoDB" id="9786188at2"/>
<dbReference type="Pfam" id="PF13472">
    <property type="entry name" value="Lipase_GDSL_2"/>
    <property type="match status" value="1"/>
</dbReference>
<dbReference type="GO" id="GO:0004622">
    <property type="term" value="F:phosphatidylcholine lysophospholipase activity"/>
    <property type="evidence" value="ECO:0007669"/>
    <property type="project" value="TreeGrafter"/>
</dbReference>
<reference evidence="3 4" key="1">
    <citation type="submission" date="2017-09" db="EMBL/GenBank/DDBJ databases">
        <authorList>
            <person name="Ehlers B."/>
            <person name="Leendertz F.H."/>
        </authorList>
    </citation>
    <scope>NUCLEOTIDE SEQUENCE [LARGE SCALE GENOMIC DNA]</scope>
    <source>
        <strain evidence="3 4">USBA 140</strain>
    </source>
</reference>
<dbReference type="PANTHER" id="PTHR30383">
    <property type="entry name" value="THIOESTERASE 1/PROTEASE 1/LYSOPHOSPHOLIPASE L1"/>
    <property type="match status" value="1"/>
</dbReference>
<feature type="chain" id="PRO_5013171420" evidence="1">
    <location>
        <begin position="22"/>
        <end position="221"/>
    </location>
</feature>
<dbReference type="Proteomes" id="UP000219621">
    <property type="component" value="Unassembled WGS sequence"/>
</dbReference>
<keyword evidence="4" id="KW-1185">Reference proteome</keyword>
<protein>
    <submittedName>
        <fullName evidence="3">Acyl-CoA thioesterase-1</fullName>
    </submittedName>
</protein>
<organism evidence="3 4">
    <name type="scientific">Caenispirillum bisanense</name>
    <dbReference type="NCBI Taxonomy" id="414052"/>
    <lineage>
        <taxon>Bacteria</taxon>
        <taxon>Pseudomonadati</taxon>
        <taxon>Pseudomonadota</taxon>
        <taxon>Alphaproteobacteria</taxon>
        <taxon>Rhodospirillales</taxon>
        <taxon>Novispirillaceae</taxon>
        <taxon>Caenispirillum</taxon>
    </lineage>
</organism>
<dbReference type="PANTHER" id="PTHR30383:SF24">
    <property type="entry name" value="THIOESTERASE 1_PROTEASE 1_LYSOPHOSPHOLIPASE L1"/>
    <property type="match status" value="1"/>
</dbReference>
<dbReference type="EMBL" id="OCNJ01000008">
    <property type="protein sequence ID" value="SOD99007.1"/>
    <property type="molecule type" value="Genomic_DNA"/>
</dbReference>
<evidence type="ECO:0000259" key="2">
    <source>
        <dbReference type="Pfam" id="PF13472"/>
    </source>
</evidence>
<evidence type="ECO:0000256" key="1">
    <source>
        <dbReference type="SAM" id="SignalP"/>
    </source>
</evidence>
<dbReference type="SUPFAM" id="SSF52266">
    <property type="entry name" value="SGNH hydrolase"/>
    <property type="match status" value="1"/>
</dbReference>
<dbReference type="CDD" id="cd01822">
    <property type="entry name" value="Lysophospholipase_L1_like"/>
    <property type="match status" value="1"/>
</dbReference>
<dbReference type="InterPro" id="IPR051532">
    <property type="entry name" value="Ester_Hydrolysis_Enzymes"/>
</dbReference>
<dbReference type="AlphaFoldDB" id="A0A286GTX7"/>
<dbReference type="GO" id="GO:0006629">
    <property type="term" value="P:lipid metabolic process"/>
    <property type="evidence" value="ECO:0007669"/>
    <property type="project" value="InterPro"/>
</dbReference>
<evidence type="ECO:0000313" key="4">
    <source>
        <dbReference type="Proteomes" id="UP000219621"/>
    </source>
</evidence>
<gene>
    <name evidence="3" type="ORF">SAMN05421508_108185</name>
</gene>
<dbReference type="InterPro" id="IPR036514">
    <property type="entry name" value="SGNH_hydro_sf"/>
</dbReference>
<dbReference type="InterPro" id="IPR013830">
    <property type="entry name" value="SGNH_hydro"/>
</dbReference>
<keyword evidence="1" id="KW-0732">Signal</keyword>
<dbReference type="Gene3D" id="3.40.50.1110">
    <property type="entry name" value="SGNH hydrolase"/>
    <property type="match status" value="1"/>
</dbReference>
<proteinExistence type="predicted"/>
<sequence>MRFPLLRALCTFGLVFSLVNAGSGGAAAAAGEPVTILALGDSLTAGYDLPPDDAFPVRLEKTLRTRGHDVRLVNAGVSGDTTAGGLARLEWLLSGETPDAVIVELGANDALRGLPPAKAEENLAAILKILQDRGIPVLLAGMMAPRNLGPEYVAAFDGLYPRLAERFDVPLYPFFLEGVALQDRYLLSDGLHPNADGVQVIVDNILPHVEALIERARRAGG</sequence>
<feature type="domain" description="SGNH hydrolase-type esterase" evidence="2">
    <location>
        <begin position="38"/>
        <end position="199"/>
    </location>
</feature>